<name>A0ABN7HSA5_9BURK</name>
<dbReference type="Gene3D" id="3.30.1600.10">
    <property type="entry name" value="SIR2/SIRT2 'Small Domain"/>
    <property type="match status" value="1"/>
</dbReference>
<accession>A0ABN7HSA5</accession>
<evidence type="ECO:0000259" key="5">
    <source>
        <dbReference type="PROSITE" id="PS50305"/>
    </source>
</evidence>
<dbReference type="Gene3D" id="3.40.50.1220">
    <property type="entry name" value="TPP-binding domain"/>
    <property type="match status" value="1"/>
</dbReference>
<evidence type="ECO:0000256" key="1">
    <source>
        <dbReference type="ARBA" id="ARBA00012928"/>
    </source>
</evidence>
<gene>
    <name evidence="6" type="primary">cobB_2</name>
    <name evidence="6" type="ORF">LMG28140_02315</name>
</gene>
<dbReference type="InterPro" id="IPR003000">
    <property type="entry name" value="Sirtuin"/>
</dbReference>
<dbReference type="EC" id="2.3.1.286" evidence="1"/>
<dbReference type="PROSITE" id="PS50305">
    <property type="entry name" value="SIRTUIN"/>
    <property type="match status" value="1"/>
</dbReference>
<evidence type="ECO:0000256" key="2">
    <source>
        <dbReference type="ARBA" id="ARBA00022679"/>
    </source>
</evidence>
<organism evidence="6 7">
    <name type="scientific">Paraburkholderia metrosideri</name>
    <dbReference type="NCBI Taxonomy" id="580937"/>
    <lineage>
        <taxon>Bacteria</taxon>
        <taxon>Pseudomonadati</taxon>
        <taxon>Pseudomonadota</taxon>
        <taxon>Betaproteobacteria</taxon>
        <taxon>Burkholderiales</taxon>
        <taxon>Burkholderiaceae</taxon>
        <taxon>Paraburkholderia</taxon>
    </lineage>
</organism>
<feature type="active site" description="Proton acceptor" evidence="4">
    <location>
        <position position="132"/>
    </location>
</feature>
<dbReference type="GO" id="GO:0034979">
    <property type="term" value="F:NAD-dependent protein lysine deacetylase activity"/>
    <property type="evidence" value="ECO:0007669"/>
    <property type="project" value="UniProtKB-EC"/>
</dbReference>
<keyword evidence="7" id="KW-1185">Reference proteome</keyword>
<feature type="binding site" evidence="4">
    <location>
        <position position="140"/>
    </location>
    <ligand>
        <name>Zn(2+)</name>
        <dbReference type="ChEBI" id="CHEBI:29105"/>
    </ligand>
</feature>
<dbReference type="InterPro" id="IPR029035">
    <property type="entry name" value="DHS-like_NAD/FAD-binding_dom"/>
</dbReference>
<protein>
    <recommendedName>
        <fullName evidence="1">protein acetyllysine N-acetyltransferase</fullName>
        <ecNumber evidence="1">2.3.1.286</ecNumber>
    </recommendedName>
</protein>
<feature type="domain" description="Deacetylase sirtuin-type" evidence="5">
    <location>
        <begin position="1"/>
        <end position="271"/>
    </location>
</feature>
<evidence type="ECO:0000313" key="7">
    <source>
        <dbReference type="Proteomes" id="UP000598032"/>
    </source>
</evidence>
<dbReference type="SUPFAM" id="SSF52467">
    <property type="entry name" value="DHS-like NAD/FAD-binding domain"/>
    <property type="match status" value="1"/>
</dbReference>
<dbReference type="EMBL" id="CAJHCP010000005">
    <property type="protein sequence ID" value="CAD6530195.1"/>
    <property type="molecule type" value="Genomic_DNA"/>
</dbReference>
<sequence length="282" mass="31338">MSTNREVLRAAEWLRGTNRLLITAGAGMGVDSGLPDFRGTQGFWRAYPALQASGLRFEDIASPDAFRRDPAQAWGFYGHRLELYRRTQPHRGYRILRDWAAKRPGRAFVFTSNVDGHFQAAGFPESDVMECHGSIHWLQCLDVCSTRLWPSGSFAPQVDPHSCRLLSPLPRCPSCGGIARPNILMFNDSEWIEDRTLLPERQFSAWLASSPHPLTVLELGAGRSIPTVRRVGEYHAGRLIRINPREFQLESATGIGIAGAALEVLELLDEQLCNSAAGDPQT</sequence>
<keyword evidence="6" id="KW-0012">Acyltransferase</keyword>
<dbReference type="Pfam" id="PF02146">
    <property type="entry name" value="SIR2"/>
    <property type="match status" value="1"/>
</dbReference>
<feature type="binding site" evidence="4">
    <location>
        <position position="144"/>
    </location>
    <ligand>
        <name>Zn(2+)</name>
        <dbReference type="ChEBI" id="CHEBI:29105"/>
    </ligand>
</feature>
<dbReference type="PANTHER" id="PTHR11085">
    <property type="entry name" value="NAD-DEPENDENT PROTEIN DEACYLASE SIRTUIN-5, MITOCHONDRIAL-RELATED"/>
    <property type="match status" value="1"/>
</dbReference>
<dbReference type="Proteomes" id="UP000598032">
    <property type="component" value="Unassembled WGS sequence"/>
</dbReference>
<proteinExistence type="predicted"/>
<evidence type="ECO:0000256" key="3">
    <source>
        <dbReference type="ARBA" id="ARBA00023027"/>
    </source>
</evidence>
<keyword evidence="3" id="KW-0520">NAD</keyword>
<reference evidence="6 7" key="1">
    <citation type="submission" date="2020-10" db="EMBL/GenBank/DDBJ databases">
        <authorList>
            <person name="Peeters C."/>
        </authorList>
    </citation>
    <scope>NUCLEOTIDE SEQUENCE [LARGE SCALE GENOMIC DNA]</scope>
    <source>
        <strain evidence="6 7">LMG 28140</strain>
    </source>
</reference>
<evidence type="ECO:0000256" key="4">
    <source>
        <dbReference type="PROSITE-ProRule" id="PRU00236"/>
    </source>
</evidence>
<keyword evidence="4" id="KW-0862">Zinc</keyword>
<dbReference type="InterPro" id="IPR050134">
    <property type="entry name" value="NAD-dep_sirtuin_deacylases"/>
</dbReference>
<dbReference type="InterPro" id="IPR026591">
    <property type="entry name" value="Sirtuin_cat_small_dom_sf"/>
</dbReference>
<dbReference type="InterPro" id="IPR026590">
    <property type="entry name" value="Ssirtuin_cat_dom"/>
</dbReference>
<dbReference type="PANTHER" id="PTHR11085:SF4">
    <property type="entry name" value="NAD-DEPENDENT PROTEIN DEACYLASE"/>
    <property type="match status" value="1"/>
</dbReference>
<comment type="caution">
    <text evidence="6">The sequence shown here is derived from an EMBL/GenBank/DDBJ whole genome shotgun (WGS) entry which is preliminary data.</text>
</comment>
<feature type="binding site" evidence="4">
    <location>
        <position position="175"/>
    </location>
    <ligand>
        <name>Zn(2+)</name>
        <dbReference type="ChEBI" id="CHEBI:29105"/>
    </ligand>
</feature>
<keyword evidence="2 6" id="KW-0808">Transferase</keyword>
<keyword evidence="4" id="KW-0479">Metal-binding</keyword>
<evidence type="ECO:0000313" key="6">
    <source>
        <dbReference type="EMBL" id="CAD6530195.1"/>
    </source>
</evidence>
<feature type="binding site" evidence="4">
    <location>
        <position position="172"/>
    </location>
    <ligand>
        <name>Zn(2+)</name>
        <dbReference type="ChEBI" id="CHEBI:29105"/>
    </ligand>
</feature>